<dbReference type="AlphaFoldDB" id="A0A7S3V6I7"/>
<dbReference type="EMBL" id="HBIO01007193">
    <property type="protein sequence ID" value="CAE0460507.1"/>
    <property type="molecule type" value="Transcribed_RNA"/>
</dbReference>
<proteinExistence type="predicted"/>
<accession>A0A7S3V6I7</accession>
<evidence type="ECO:0000313" key="1">
    <source>
        <dbReference type="EMBL" id="CAE0460507.1"/>
    </source>
</evidence>
<gene>
    <name evidence="1" type="ORF">CDEB00056_LOCUS5348</name>
</gene>
<reference evidence="1" key="1">
    <citation type="submission" date="2021-01" db="EMBL/GenBank/DDBJ databases">
        <authorList>
            <person name="Corre E."/>
            <person name="Pelletier E."/>
            <person name="Niang G."/>
            <person name="Scheremetjew M."/>
            <person name="Finn R."/>
            <person name="Kale V."/>
            <person name="Holt S."/>
            <person name="Cochrane G."/>
            <person name="Meng A."/>
            <person name="Brown T."/>
            <person name="Cohen L."/>
        </authorList>
    </citation>
    <scope>NUCLEOTIDE SEQUENCE</scope>
    <source>
        <strain evidence="1">MM31A-1</strain>
    </source>
</reference>
<protein>
    <submittedName>
        <fullName evidence="1">Uncharacterized protein</fullName>
    </submittedName>
</protein>
<organism evidence="1">
    <name type="scientific">Chaetoceros debilis</name>
    <dbReference type="NCBI Taxonomy" id="122233"/>
    <lineage>
        <taxon>Eukaryota</taxon>
        <taxon>Sar</taxon>
        <taxon>Stramenopiles</taxon>
        <taxon>Ochrophyta</taxon>
        <taxon>Bacillariophyta</taxon>
        <taxon>Coscinodiscophyceae</taxon>
        <taxon>Chaetocerotophycidae</taxon>
        <taxon>Chaetocerotales</taxon>
        <taxon>Chaetocerotaceae</taxon>
        <taxon>Chaetoceros</taxon>
    </lineage>
</organism>
<sequence>MTSSIEKRLRSIEASLGITDGRKLNGKDAGKKNDRGISDRVDSLLSSTHNLLDKSSPHGHANVASDIQTCHKMARELAPAGLLLATASIDSVNASSGVFVYRRQEILARFEELQDALETMARIKDMLLVSNPSLAKELQKKNSSSGERISLDHIVSAPILASPSYTFASNPTNVERLEALADYVIDVNDRSTALVEKVDGMVDRYYTAINEINETLKNSMI</sequence>
<name>A0A7S3V6I7_9STRA</name>